<keyword evidence="5 8" id="KW-0812">Transmembrane</keyword>
<feature type="transmembrane region" description="Helical" evidence="8">
    <location>
        <begin position="234"/>
        <end position="257"/>
    </location>
</feature>
<evidence type="ECO:0000256" key="4">
    <source>
        <dbReference type="ARBA" id="ARBA00022475"/>
    </source>
</evidence>
<evidence type="ECO:0000256" key="8">
    <source>
        <dbReference type="SAM" id="Phobius"/>
    </source>
</evidence>
<reference evidence="9" key="1">
    <citation type="submission" date="2022-12" db="EMBL/GenBank/DDBJ databases">
        <title>Peptostreptococcus.</title>
        <authorList>
            <person name="Lee S.H."/>
        </authorList>
    </citation>
    <scope>NUCLEOTIDE SEQUENCE</scope>
    <source>
        <strain evidence="9">CBA3647</strain>
    </source>
</reference>
<protein>
    <submittedName>
        <fullName evidence="9">AI-2E family transporter</fullName>
    </submittedName>
</protein>
<dbReference type="InterPro" id="IPR002549">
    <property type="entry name" value="AI-2E-like"/>
</dbReference>
<keyword evidence="6 8" id="KW-1133">Transmembrane helix</keyword>
<keyword evidence="4" id="KW-1003">Cell membrane</keyword>
<keyword evidence="3" id="KW-0813">Transport</keyword>
<dbReference type="RefSeq" id="WP_269312347.1">
    <property type="nucleotide sequence ID" value="NZ_CP114052.1"/>
</dbReference>
<dbReference type="PANTHER" id="PTHR21716:SF53">
    <property type="entry name" value="PERMEASE PERM-RELATED"/>
    <property type="match status" value="1"/>
</dbReference>
<sequence length="391" mass="43867">MRFEWNKKYATISFYAFLVLLAAMLFYLGISNFSNVNNMLSTFITIIKPFIIGFSLAYLLNFILTFIERKLFDKLIKKKMPFKLKRAISMLLTYVSVGLTITLFMKFVLPQVTQSIVGIASDFPRIVERIYDYTDALISNIDLSHTNKQIINKKVTELGKDAMDFATNLVPYFGNAFVGLVLGVWNLLLGIIVSIYILADKEGFSALCKKFIAAVFSQEKGQRILYVTDLSNDIFGKFLVGKIIDSCIIAFITFIILKLTGMPYPILLTFIIGVTNIIPFFGPFIGAVPSILLVLFIDPIKALWLTLIIFLIQQLDGNVIGPKILGDSIGISSFWILFSLLIAGKFFGIVGMIIGVPVFSIIYTIVADSLNNKLKKKGLPVSKEYYNNNDC</sequence>
<dbReference type="Proteomes" id="UP001164187">
    <property type="component" value="Chromosome"/>
</dbReference>
<proteinExistence type="inferred from homology"/>
<feature type="transmembrane region" description="Helical" evidence="8">
    <location>
        <begin position="264"/>
        <end position="285"/>
    </location>
</feature>
<comment type="subcellular location">
    <subcellularLocation>
        <location evidence="1">Cell membrane</location>
        <topology evidence="1">Multi-pass membrane protein</topology>
    </subcellularLocation>
</comment>
<feature type="transmembrane region" description="Helical" evidence="8">
    <location>
        <begin position="42"/>
        <end position="67"/>
    </location>
</feature>
<keyword evidence="7 8" id="KW-0472">Membrane</keyword>
<feature type="transmembrane region" description="Helical" evidence="8">
    <location>
        <begin position="291"/>
        <end position="312"/>
    </location>
</feature>
<evidence type="ECO:0000256" key="5">
    <source>
        <dbReference type="ARBA" id="ARBA00022692"/>
    </source>
</evidence>
<feature type="transmembrane region" description="Helical" evidence="8">
    <location>
        <begin position="88"/>
        <end position="109"/>
    </location>
</feature>
<feature type="transmembrane region" description="Helical" evidence="8">
    <location>
        <begin position="172"/>
        <end position="199"/>
    </location>
</feature>
<accession>A0ABY7JQN8</accession>
<evidence type="ECO:0000256" key="1">
    <source>
        <dbReference type="ARBA" id="ARBA00004651"/>
    </source>
</evidence>
<comment type="similarity">
    <text evidence="2">Belongs to the autoinducer-2 exporter (AI-2E) (TC 2.A.86) family.</text>
</comment>
<evidence type="ECO:0000313" key="10">
    <source>
        <dbReference type="Proteomes" id="UP001164187"/>
    </source>
</evidence>
<feature type="transmembrane region" description="Helical" evidence="8">
    <location>
        <begin position="349"/>
        <end position="367"/>
    </location>
</feature>
<gene>
    <name evidence="9" type="ORF">O0R46_04270</name>
</gene>
<evidence type="ECO:0000313" key="9">
    <source>
        <dbReference type="EMBL" id="WAW15670.1"/>
    </source>
</evidence>
<evidence type="ECO:0000256" key="3">
    <source>
        <dbReference type="ARBA" id="ARBA00022448"/>
    </source>
</evidence>
<dbReference type="EMBL" id="CP114052">
    <property type="protein sequence ID" value="WAW15670.1"/>
    <property type="molecule type" value="Genomic_DNA"/>
</dbReference>
<dbReference type="Pfam" id="PF01594">
    <property type="entry name" value="AI-2E_transport"/>
    <property type="match status" value="1"/>
</dbReference>
<evidence type="ECO:0000256" key="7">
    <source>
        <dbReference type="ARBA" id="ARBA00023136"/>
    </source>
</evidence>
<feature type="transmembrane region" description="Helical" evidence="8">
    <location>
        <begin position="12"/>
        <end position="30"/>
    </location>
</feature>
<name>A0ABY7JQN8_9FIRM</name>
<dbReference type="PANTHER" id="PTHR21716">
    <property type="entry name" value="TRANSMEMBRANE PROTEIN"/>
    <property type="match status" value="1"/>
</dbReference>
<organism evidence="9 10">
    <name type="scientific">Peptostreptococcus equinus</name>
    <dbReference type="NCBI Taxonomy" id="3003601"/>
    <lineage>
        <taxon>Bacteria</taxon>
        <taxon>Bacillati</taxon>
        <taxon>Bacillota</taxon>
        <taxon>Clostridia</taxon>
        <taxon>Peptostreptococcales</taxon>
        <taxon>Peptostreptococcaceae</taxon>
        <taxon>Peptostreptococcus</taxon>
    </lineage>
</organism>
<evidence type="ECO:0000256" key="2">
    <source>
        <dbReference type="ARBA" id="ARBA00009773"/>
    </source>
</evidence>
<evidence type="ECO:0000256" key="6">
    <source>
        <dbReference type="ARBA" id="ARBA00022989"/>
    </source>
</evidence>
<keyword evidence="10" id="KW-1185">Reference proteome</keyword>